<dbReference type="EMBL" id="CP116805">
    <property type="protein sequence ID" value="WCL53740.1"/>
    <property type="molecule type" value="Genomic_DNA"/>
</dbReference>
<dbReference type="SUPFAM" id="SSF54523">
    <property type="entry name" value="Pili subunits"/>
    <property type="match status" value="1"/>
</dbReference>
<dbReference type="KEGG" id="gso:PH603_14460"/>
<evidence type="ECO:0000256" key="8">
    <source>
        <dbReference type="ARBA" id="ARBA00022989"/>
    </source>
</evidence>
<accession>A0AAE9XRR6</accession>
<comment type="subcellular location">
    <subcellularLocation>
        <location evidence="1">Cell inner membrane</location>
        <topology evidence="1">Single-pass membrane protein</topology>
    </subcellularLocation>
</comment>
<evidence type="ECO:0000256" key="10">
    <source>
        <dbReference type="SAM" id="Phobius"/>
    </source>
</evidence>
<dbReference type="InterPro" id="IPR045584">
    <property type="entry name" value="Pilin-like"/>
</dbReference>
<evidence type="ECO:0000256" key="7">
    <source>
        <dbReference type="ARBA" id="ARBA00022692"/>
    </source>
</evidence>
<dbReference type="NCBIfam" id="TIGR01711">
    <property type="entry name" value="gspJ"/>
    <property type="match status" value="1"/>
</dbReference>
<dbReference type="RefSeq" id="WP_289503303.1">
    <property type="nucleotide sequence ID" value="NZ_CP116805.1"/>
</dbReference>
<organism evidence="11 12">
    <name type="scientific">Gimibacter soli</name>
    <dbReference type="NCBI Taxonomy" id="3024400"/>
    <lineage>
        <taxon>Bacteria</taxon>
        <taxon>Pseudomonadati</taxon>
        <taxon>Pseudomonadota</taxon>
        <taxon>Alphaproteobacteria</taxon>
        <taxon>Kordiimonadales</taxon>
        <taxon>Temperatibacteraceae</taxon>
        <taxon>Gimibacter</taxon>
    </lineage>
</organism>
<name>A0AAE9XRR6_9PROT</name>
<keyword evidence="6" id="KW-0997">Cell inner membrane</keyword>
<evidence type="ECO:0000313" key="12">
    <source>
        <dbReference type="Proteomes" id="UP001217500"/>
    </source>
</evidence>
<dbReference type="InterPro" id="IPR012902">
    <property type="entry name" value="N_methyl_site"/>
</dbReference>
<dbReference type="PANTHER" id="PTHR39583:SF2">
    <property type="entry name" value="TYPE II SECRETION SYSTEM PROTEIN J"/>
    <property type="match status" value="1"/>
</dbReference>
<keyword evidence="9 10" id="KW-0472">Membrane</keyword>
<feature type="transmembrane region" description="Helical" evidence="10">
    <location>
        <begin position="12"/>
        <end position="33"/>
    </location>
</feature>
<comment type="similarity">
    <text evidence="2">Belongs to the GSP J family.</text>
</comment>
<evidence type="ECO:0000256" key="3">
    <source>
        <dbReference type="ARBA" id="ARBA00021539"/>
    </source>
</evidence>
<reference evidence="11" key="1">
    <citation type="submission" date="2023-01" db="EMBL/GenBank/DDBJ databases">
        <title>The genome sequence of Kordiimonadaceae bacterium 6D33.</title>
        <authorList>
            <person name="Liu Y."/>
        </authorList>
    </citation>
    <scope>NUCLEOTIDE SEQUENCE</scope>
    <source>
        <strain evidence="11">6D33</strain>
    </source>
</reference>
<keyword evidence="12" id="KW-1185">Reference proteome</keyword>
<keyword evidence="5" id="KW-0488">Methylation</keyword>
<dbReference type="GO" id="GO:0005886">
    <property type="term" value="C:plasma membrane"/>
    <property type="evidence" value="ECO:0007669"/>
    <property type="project" value="UniProtKB-SubCell"/>
</dbReference>
<evidence type="ECO:0000256" key="4">
    <source>
        <dbReference type="ARBA" id="ARBA00022475"/>
    </source>
</evidence>
<evidence type="ECO:0000256" key="5">
    <source>
        <dbReference type="ARBA" id="ARBA00022481"/>
    </source>
</evidence>
<gene>
    <name evidence="11" type="primary">gspJ</name>
    <name evidence="11" type="ORF">PH603_14460</name>
</gene>
<dbReference type="InterPro" id="IPR051621">
    <property type="entry name" value="T2SS_protein_J"/>
</dbReference>
<evidence type="ECO:0000256" key="2">
    <source>
        <dbReference type="ARBA" id="ARBA00011084"/>
    </source>
</evidence>
<evidence type="ECO:0000313" key="11">
    <source>
        <dbReference type="EMBL" id="WCL53740.1"/>
    </source>
</evidence>
<proteinExistence type="inferred from homology"/>
<protein>
    <recommendedName>
        <fullName evidence="3">Type II secretion system protein J</fullName>
    </recommendedName>
</protein>
<evidence type="ECO:0000256" key="9">
    <source>
        <dbReference type="ARBA" id="ARBA00023136"/>
    </source>
</evidence>
<dbReference type="Proteomes" id="UP001217500">
    <property type="component" value="Chromosome"/>
</dbReference>
<dbReference type="GO" id="GO:0015628">
    <property type="term" value="P:protein secretion by the type II secretion system"/>
    <property type="evidence" value="ECO:0007669"/>
    <property type="project" value="InterPro"/>
</dbReference>
<keyword evidence="7 10" id="KW-0812">Transmembrane</keyword>
<dbReference type="Pfam" id="PF11612">
    <property type="entry name" value="T2SSJ"/>
    <property type="match status" value="1"/>
</dbReference>
<dbReference type="PROSITE" id="PS00409">
    <property type="entry name" value="PROKAR_NTER_METHYL"/>
    <property type="match status" value="1"/>
</dbReference>
<sequence>MTRQPSDAGFTLIETLVALAVFAILAAGTTTLIGQSLRTRDAVGDATNAQAELTLARAILKDDLLSAVARPARDKFGGATPVSLSAGSVEADAPLLSLVRRGRANPGMAEDRTSLLYVEYRFENGALVRRTRARVDATPETPVSDRVLLTGLEAARFEILGAGGWVGNWKAGDLTAGGLPIAVALVTDAAKDGSLRQLFLVSGEVRR</sequence>
<dbReference type="AlphaFoldDB" id="A0AAE9XRR6"/>
<dbReference type="NCBIfam" id="TIGR02532">
    <property type="entry name" value="IV_pilin_GFxxxE"/>
    <property type="match status" value="1"/>
</dbReference>
<keyword evidence="8 10" id="KW-1133">Transmembrane helix</keyword>
<evidence type="ECO:0000256" key="6">
    <source>
        <dbReference type="ARBA" id="ARBA00022519"/>
    </source>
</evidence>
<dbReference type="InterPro" id="IPR010055">
    <property type="entry name" value="T2SS_protein-GspJ"/>
</dbReference>
<dbReference type="PANTHER" id="PTHR39583">
    <property type="entry name" value="TYPE II SECRETION SYSTEM PROTEIN J-RELATED"/>
    <property type="match status" value="1"/>
</dbReference>
<evidence type="ECO:0000256" key="1">
    <source>
        <dbReference type="ARBA" id="ARBA00004377"/>
    </source>
</evidence>
<keyword evidence="4" id="KW-1003">Cell membrane</keyword>
<dbReference type="GO" id="GO:0015627">
    <property type="term" value="C:type II protein secretion system complex"/>
    <property type="evidence" value="ECO:0007669"/>
    <property type="project" value="InterPro"/>
</dbReference>
<dbReference type="Pfam" id="PF07963">
    <property type="entry name" value="N_methyl"/>
    <property type="match status" value="1"/>
</dbReference>
<dbReference type="Gene3D" id="3.10.610.10">
    <property type="entry name" value="GSPII I/J protein-like"/>
    <property type="match status" value="1"/>
</dbReference>